<keyword evidence="4" id="KW-1185">Reference proteome</keyword>
<comment type="caution">
    <text evidence="3">The sequence shown here is derived from an EMBL/GenBank/DDBJ whole genome shotgun (WGS) entry which is preliminary data.</text>
</comment>
<dbReference type="PROSITE" id="PS00061">
    <property type="entry name" value="ADH_SHORT"/>
    <property type="match status" value="1"/>
</dbReference>
<dbReference type="GO" id="GO:0004316">
    <property type="term" value="F:3-oxoacyl-[acyl-carrier-protein] reductase (NADPH) activity"/>
    <property type="evidence" value="ECO:0007669"/>
    <property type="project" value="UniProtKB-EC"/>
</dbReference>
<evidence type="ECO:0000256" key="1">
    <source>
        <dbReference type="ARBA" id="ARBA00006484"/>
    </source>
</evidence>
<dbReference type="PANTHER" id="PTHR42879">
    <property type="entry name" value="3-OXOACYL-(ACYL-CARRIER-PROTEIN) REDUCTASE"/>
    <property type="match status" value="1"/>
</dbReference>
<comment type="similarity">
    <text evidence="1 2">Belongs to the short-chain dehydrogenases/reductases (SDR) family.</text>
</comment>
<dbReference type="EMBL" id="JAUSSY010000005">
    <property type="protein sequence ID" value="MDQ0118380.1"/>
    <property type="molecule type" value="Genomic_DNA"/>
</dbReference>
<dbReference type="PRINTS" id="PR00080">
    <property type="entry name" value="SDRFAMILY"/>
</dbReference>
<dbReference type="InterPro" id="IPR002347">
    <property type="entry name" value="SDR_fam"/>
</dbReference>
<gene>
    <name evidence="3" type="ORF">J2T22_001558</name>
</gene>
<protein>
    <submittedName>
        <fullName evidence="3">3-oxoacyl-[acyl-carrier protein] reductase</fullName>
        <ecNumber evidence="3">1.1.1.100</ecNumber>
    </submittedName>
</protein>
<dbReference type="SUPFAM" id="SSF51735">
    <property type="entry name" value="NAD(P)-binding Rossmann-fold domains"/>
    <property type="match status" value="1"/>
</dbReference>
<dbReference type="Proteomes" id="UP001226389">
    <property type="component" value="Unassembled WGS sequence"/>
</dbReference>
<dbReference type="Gene3D" id="3.40.50.720">
    <property type="entry name" value="NAD(P)-binding Rossmann-like Domain"/>
    <property type="match status" value="1"/>
</dbReference>
<proteinExistence type="inferred from homology"/>
<dbReference type="EC" id="1.1.1.100" evidence="3"/>
<dbReference type="PANTHER" id="PTHR42879:SF2">
    <property type="entry name" value="3-OXOACYL-[ACYL-CARRIER-PROTEIN] REDUCTASE FABG"/>
    <property type="match status" value="1"/>
</dbReference>
<dbReference type="InterPro" id="IPR036291">
    <property type="entry name" value="NAD(P)-bd_dom_sf"/>
</dbReference>
<name>A0ABT9UFG0_9MICC</name>
<evidence type="ECO:0000313" key="4">
    <source>
        <dbReference type="Proteomes" id="UP001226389"/>
    </source>
</evidence>
<dbReference type="InterPro" id="IPR050259">
    <property type="entry name" value="SDR"/>
</dbReference>
<evidence type="ECO:0000313" key="3">
    <source>
        <dbReference type="EMBL" id="MDQ0118380.1"/>
    </source>
</evidence>
<dbReference type="RefSeq" id="WP_307489353.1">
    <property type="nucleotide sequence ID" value="NZ_JAUSSY010000005.1"/>
</dbReference>
<dbReference type="PRINTS" id="PR00081">
    <property type="entry name" value="GDHRDH"/>
</dbReference>
<dbReference type="Pfam" id="PF00106">
    <property type="entry name" value="adh_short"/>
    <property type="match status" value="1"/>
</dbReference>
<keyword evidence="3" id="KW-0560">Oxidoreductase</keyword>
<evidence type="ECO:0000256" key="2">
    <source>
        <dbReference type="RuleBase" id="RU000363"/>
    </source>
</evidence>
<reference evidence="3 4" key="1">
    <citation type="submission" date="2023-07" db="EMBL/GenBank/DDBJ databases">
        <title>Sorghum-associated microbial communities from plants grown in Nebraska, USA.</title>
        <authorList>
            <person name="Schachtman D."/>
        </authorList>
    </citation>
    <scope>NUCLEOTIDE SEQUENCE [LARGE SCALE GENOMIC DNA]</scope>
    <source>
        <strain evidence="3 4">DS994</strain>
    </source>
</reference>
<dbReference type="InterPro" id="IPR020904">
    <property type="entry name" value="Sc_DH/Rdtase_CS"/>
</dbReference>
<accession>A0ABT9UFG0</accession>
<sequence length="291" mass="31101">MMSTHNVDFAETMGFDRLPTHIVEKRVTDLMDLTGKKAVVTGAGGGGLGQAIANRLAGLGADVAVIDLNKDGAVANAETIERRWGTRAIPFQADLSDWDQVHSVVSESKQALGGLDIMINNPVQVVSDRFENHTKADIDYTVHGSLTMLIYGAHAAVEHFLPQGHGRIINIASVGGRIQHRGLTVYNAAKSGVIGFTRNLAHEFASREINVLGVAPGLMINPLLRDILANASDEQALAAKGSMLEAVDRYIQLGRVSIPEEVANMVAYLSTEAADYMCGQTIDVAGGQWMG</sequence>
<organism evidence="3 4">
    <name type="scientific">Pseudarthrobacter defluvii</name>
    <dbReference type="NCBI Taxonomy" id="410837"/>
    <lineage>
        <taxon>Bacteria</taxon>
        <taxon>Bacillati</taxon>
        <taxon>Actinomycetota</taxon>
        <taxon>Actinomycetes</taxon>
        <taxon>Micrococcales</taxon>
        <taxon>Micrococcaceae</taxon>
        <taxon>Pseudarthrobacter</taxon>
    </lineage>
</organism>